<evidence type="ECO:0000313" key="2">
    <source>
        <dbReference type="EMBL" id="CAG2144305.1"/>
    </source>
</evidence>
<feature type="region of interest" description="Disordered" evidence="1">
    <location>
        <begin position="139"/>
        <end position="175"/>
    </location>
</feature>
<dbReference type="InterPro" id="IPR036390">
    <property type="entry name" value="WH_DNA-bd_sf"/>
</dbReference>
<evidence type="ECO:0000313" key="3">
    <source>
        <dbReference type="Proteomes" id="UP000672934"/>
    </source>
</evidence>
<comment type="caution">
    <text evidence="2">The sequence shown here is derived from an EMBL/GenBank/DDBJ whole genome shotgun (WGS) entry which is preliminary data.</text>
</comment>
<dbReference type="Gene3D" id="1.10.10.10">
    <property type="entry name" value="Winged helix-like DNA-binding domain superfamily/Winged helix DNA-binding domain"/>
    <property type="match status" value="1"/>
</dbReference>
<accession>A0A916IUI2</accession>
<organism evidence="2 3">
    <name type="scientific">Cupriavidus yeoncheonensis</name>
    <dbReference type="NCBI Taxonomy" id="1462994"/>
    <lineage>
        <taxon>Bacteria</taxon>
        <taxon>Pseudomonadati</taxon>
        <taxon>Pseudomonadota</taxon>
        <taxon>Betaproteobacteria</taxon>
        <taxon>Burkholderiales</taxon>
        <taxon>Burkholderiaceae</taxon>
        <taxon>Cupriavidus</taxon>
    </lineage>
</organism>
<gene>
    <name evidence="2" type="ORF">LMG31506_02976</name>
</gene>
<dbReference type="InterPro" id="IPR036388">
    <property type="entry name" value="WH-like_DNA-bd_sf"/>
</dbReference>
<dbReference type="SUPFAM" id="SSF46785">
    <property type="entry name" value="Winged helix' DNA-binding domain"/>
    <property type="match status" value="1"/>
</dbReference>
<protein>
    <submittedName>
        <fullName evidence="2">Uncharacterized protein</fullName>
    </submittedName>
</protein>
<keyword evidence="3" id="KW-1185">Reference proteome</keyword>
<dbReference type="Proteomes" id="UP000672934">
    <property type="component" value="Unassembled WGS sequence"/>
</dbReference>
<sequence>MHTKPLEPNEPVVLALVDAVIAWQGALEQTLSTSGLNYGKWTLLRAIYQNAFVRHEPLAGTMLIDAACAERMLGELHDDGWVEFAGTGTPRISAAAEGRVERVWGAVKALHSVSVSPFSSHERVALGTLLQRMKLTLSDHSARRSRGTASEPITVPTPAGRKAAGGTGAMQSLSA</sequence>
<dbReference type="AlphaFoldDB" id="A0A916IUI2"/>
<dbReference type="EMBL" id="CAJPUY010000010">
    <property type="protein sequence ID" value="CAG2144305.1"/>
    <property type="molecule type" value="Genomic_DNA"/>
</dbReference>
<name>A0A916IUI2_9BURK</name>
<reference evidence="2" key="1">
    <citation type="submission" date="2021-03" db="EMBL/GenBank/DDBJ databases">
        <authorList>
            <person name="Peeters C."/>
        </authorList>
    </citation>
    <scope>NUCLEOTIDE SEQUENCE</scope>
    <source>
        <strain evidence="2">LMG 31506</strain>
    </source>
</reference>
<proteinExistence type="predicted"/>
<evidence type="ECO:0000256" key="1">
    <source>
        <dbReference type="SAM" id="MobiDB-lite"/>
    </source>
</evidence>